<evidence type="ECO:0000256" key="2">
    <source>
        <dbReference type="ARBA" id="ARBA00022801"/>
    </source>
</evidence>
<keyword evidence="2" id="KW-0378">Hydrolase</keyword>
<keyword evidence="5" id="KW-1185">Reference proteome</keyword>
<dbReference type="RefSeq" id="WP_114592952.1">
    <property type="nucleotide sequence ID" value="NZ_CP031165.1"/>
</dbReference>
<dbReference type="GO" id="GO:0046872">
    <property type="term" value="F:metal ion binding"/>
    <property type="evidence" value="ECO:0007669"/>
    <property type="project" value="UniProtKB-KW"/>
</dbReference>
<dbReference type="CDD" id="cd01310">
    <property type="entry name" value="TatD_DNAse"/>
    <property type="match status" value="1"/>
</dbReference>
<feature type="binding site" evidence="3">
    <location>
        <position position="126"/>
    </location>
    <ligand>
        <name>a divalent metal cation</name>
        <dbReference type="ChEBI" id="CHEBI:60240"/>
        <label>2</label>
    </ligand>
</feature>
<feature type="binding site" evidence="3">
    <location>
        <position position="6"/>
    </location>
    <ligand>
        <name>a divalent metal cation</name>
        <dbReference type="ChEBI" id="CHEBI:60240"/>
        <label>1</label>
    </ligand>
</feature>
<organism evidence="4 5">
    <name type="scientific">Euzebya pacifica</name>
    <dbReference type="NCBI Taxonomy" id="1608957"/>
    <lineage>
        <taxon>Bacteria</taxon>
        <taxon>Bacillati</taxon>
        <taxon>Actinomycetota</taxon>
        <taxon>Nitriliruptoria</taxon>
        <taxon>Euzebyales</taxon>
    </lineage>
</organism>
<sequence>MFTDTHCHLTMAPDGVEATVARAREAGVHTMVCVGTDLASSAECVRIAAITPGVWASVGIHPNDAIEATDAVLERIEELASRSSVVAVGETGLDWFREGAPRVRQEESFRAHIRIARDHDRTLVIHDREAHDDIVRVLQDEKPLPRVIFHCFSGGPDLVETCAAEGWFMSFAGNVTFKNAKDLQAAAAVAPTDLLLTETDSPFLSPHPHRGKTNEPARVAVTAAFLGQMHGCTPEEMGALTSANAVRAFALPVTASDS</sequence>
<dbReference type="AlphaFoldDB" id="A0A346Y2D8"/>
<dbReference type="SUPFAM" id="SSF51556">
    <property type="entry name" value="Metallo-dependent hydrolases"/>
    <property type="match status" value="1"/>
</dbReference>
<evidence type="ECO:0000313" key="4">
    <source>
        <dbReference type="EMBL" id="AXV08635.1"/>
    </source>
</evidence>
<dbReference type="GO" id="GO:0004536">
    <property type="term" value="F:DNA nuclease activity"/>
    <property type="evidence" value="ECO:0007669"/>
    <property type="project" value="InterPro"/>
</dbReference>
<name>A0A346Y2D8_9ACTN</name>
<dbReference type="InterPro" id="IPR032466">
    <property type="entry name" value="Metal_Hydrolase"/>
</dbReference>
<evidence type="ECO:0000256" key="3">
    <source>
        <dbReference type="PIRSR" id="PIRSR005902-1"/>
    </source>
</evidence>
<dbReference type="Gene3D" id="3.20.20.140">
    <property type="entry name" value="Metal-dependent hydrolases"/>
    <property type="match status" value="1"/>
</dbReference>
<dbReference type="InterPro" id="IPR015991">
    <property type="entry name" value="TatD/YcfH-like"/>
</dbReference>
<reference evidence="4 5" key="1">
    <citation type="submission" date="2018-09" db="EMBL/GenBank/DDBJ databases">
        <title>Complete genome sequence of Euzebya sp. DY32-46 isolated from seawater of Pacific Ocean.</title>
        <authorList>
            <person name="Xu L."/>
            <person name="Wu Y.-H."/>
            <person name="Xu X.-W."/>
        </authorList>
    </citation>
    <scope>NUCLEOTIDE SEQUENCE [LARGE SCALE GENOMIC DNA]</scope>
    <source>
        <strain evidence="4 5">DY32-46</strain>
    </source>
</reference>
<dbReference type="Pfam" id="PF01026">
    <property type="entry name" value="TatD_DNase"/>
    <property type="match status" value="1"/>
</dbReference>
<dbReference type="InterPro" id="IPR001130">
    <property type="entry name" value="TatD-like"/>
</dbReference>
<dbReference type="FunFam" id="3.20.20.140:FF:000005">
    <property type="entry name" value="TatD family hydrolase"/>
    <property type="match status" value="1"/>
</dbReference>
<evidence type="ECO:0000313" key="5">
    <source>
        <dbReference type="Proteomes" id="UP000264006"/>
    </source>
</evidence>
<dbReference type="EMBL" id="CP031165">
    <property type="protein sequence ID" value="AXV08635.1"/>
    <property type="molecule type" value="Genomic_DNA"/>
</dbReference>
<proteinExistence type="predicted"/>
<feature type="binding site" evidence="3">
    <location>
        <position position="150"/>
    </location>
    <ligand>
        <name>a divalent metal cation</name>
        <dbReference type="ChEBI" id="CHEBI:60240"/>
        <label>2</label>
    </ligand>
</feature>
<dbReference type="PANTHER" id="PTHR46124">
    <property type="entry name" value="D-AMINOACYL-TRNA DEACYLASE"/>
    <property type="match status" value="1"/>
</dbReference>
<evidence type="ECO:0000256" key="1">
    <source>
        <dbReference type="ARBA" id="ARBA00022723"/>
    </source>
</evidence>
<protein>
    <submittedName>
        <fullName evidence="4">Deoxyribonuclease YcfH</fullName>
    </submittedName>
</protein>
<dbReference type="OrthoDB" id="9810005at2"/>
<dbReference type="Proteomes" id="UP000264006">
    <property type="component" value="Chromosome"/>
</dbReference>
<dbReference type="GO" id="GO:0005829">
    <property type="term" value="C:cytosol"/>
    <property type="evidence" value="ECO:0007669"/>
    <property type="project" value="TreeGrafter"/>
</dbReference>
<keyword evidence="1 3" id="KW-0479">Metal-binding</keyword>
<feature type="binding site" evidence="3">
    <location>
        <position position="200"/>
    </location>
    <ligand>
        <name>a divalent metal cation</name>
        <dbReference type="ChEBI" id="CHEBI:60240"/>
        <label>1</label>
    </ligand>
</feature>
<feature type="binding site" evidence="3">
    <location>
        <position position="90"/>
    </location>
    <ligand>
        <name>a divalent metal cation</name>
        <dbReference type="ChEBI" id="CHEBI:60240"/>
        <label>1</label>
    </ligand>
</feature>
<gene>
    <name evidence="4" type="ORF">DVS28_a3965</name>
</gene>
<dbReference type="PIRSF" id="PIRSF005902">
    <property type="entry name" value="DNase_TatD"/>
    <property type="match status" value="1"/>
</dbReference>
<accession>A0A346Y2D8</accession>
<dbReference type="NCBIfam" id="TIGR00010">
    <property type="entry name" value="YchF/TatD family DNA exonuclease"/>
    <property type="match status" value="1"/>
</dbReference>
<dbReference type="GO" id="GO:0016788">
    <property type="term" value="F:hydrolase activity, acting on ester bonds"/>
    <property type="evidence" value="ECO:0007669"/>
    <property type="project" value="InterPro"/>
</dbReference>
<dbReference type="PANTHER" id="PTHR46124:SF2">
    <property type="entry name" value="D-AMINOACYL-TRNA DEACYLASE"/>
    <property type="match status" value="1"/>
</dbReference>
<dbReference type="KEGG" id="euz:DVS28_a3965"/>
<feature type="binding site" evidence="3">
    <location>
        <position position="8"/>
    </location>
    <ligand>
        <name>a divalent metal cation</name>
        <dbReference type="ChEBI" id="CHEBI:60240"/>
        <label>1</label>
    </ligand>
</feature>